<gene>
    <name evidence="13" type="ORF">A3C72_04805</name>
</gene>
<dbReference type="SMART" id="SM00228">
    <property type="entry name" value="PDZ"/>
    <property type="match status" value="1"/>
</dbReference>
<evidence type="ECO:0000256" key="5">
    <source>
        <dbReference type="ARBA" id="ARBA00022692"/>
    </source>
</evidence>
<keyword evidence="8 11" id="KW-1133">Transmembrane helix</keyword>
<evidence type="ECO:0000259" key="12">
    <source>
        <dbReference type="PROSITE" id="PS50106"/>
    </source>
</evidence>
<feature type="transmembrane region" description="Helical" evidence="11">
    <location>
        <begin position="291"/>
        <end position="311"/>
    </location>
</feature>
<feature type="transmembrane region" description="Helical" evidence="11">
    <location>
        <begin position="96"/>
        <end position="122"/>
    </location>
</feature>
<keyword evidence="7" id="KW-0862">Zinc</keyword>
<dbReference type="PANTHER" id="PTHR42837:SF2">
    <property type="entry name" value="MEMBRANE METALLOPROTEASE ARASP2, CHLOROPLASTIC-RELATED"/>
    <property type="match status" value="1"/>
</dbReference>
<evidence type="ECO:0000256" key="6">
    <source>
        <dbReference type="ARBA" id="ARBA00022801"/>
    </source>
</evidence>
<dbReference type="InterPro" id="IPR004387">
    <property type="entry name" value="Pept_M50_Zn"/>
</dbReference>
<evidence type="ECO:0000256" key="3">
    <source>
        <dbReference type="ARBA" id="ARBA00007931"/>
    </source>
</evidence>
<dbReference type="STRING" id="1802306.A3C72_04805"/>
<keyword evidence="6" id="KW-0378">Hydrolase</keyword>
<name>A0A1G2MI35_9BACT</name>
<evidence type="ECO:0000256" key="11">
    <source>
        <dbReference type="SAM" id="Phobius"/>
    </source>
</evidence>
<dbReference type="CDD" id="cd06163">
    <property type="entry name" value="S2P-M50_PDZ_RseP-like"/>
    <property type="match status" value="1"/>
</dbReference>
<dbReference type="Proteomes" id="UP000177130">
    <property type="component" value="Unassembled WGS sequence"/>
</dbReference>
<evidence type="ECO:0000256" key="4">
    <source>
        <dbReference type="ARBA" id="ARBA00022670"/>
    </source>
</evidence>
<evidence type="ECO:0000256" key="10">
    <source>
        <dbReference type="ARBA" id="ARBA00023136"/>
    </source>
</evidence>
<feature type="domain" description="PDZ" evidence="12">
    <location>
        <begin position="96"/>
        <end position="166"/>
    </location>
</feature>
<feature type="transmembrane region" description="Helical" evidence="11">
    <location>
        <begin position="341"/>
        <end position="359"/>
    </location>
</feature>
<organism evidence="13 14">
    <name type="scientific">Candidatus Taylorbacteria bacterium RIFCSPHIGHO2_02_FULL_43_32b</name>
    <dbReference type="NCBI Taxonomy" id="1802306"/>
    <lineage>
        <taxon>Bacteria</taxon>
        <taxon>Candidatus Tayloriibacteriota</taxon>
    </lineage>
</organism>
<dbReference type="EMBL" id="MHRK01000031">
    <property type="protein sequence ID" value="OHA23538.1"/>
    <property type="molecule type" value="Genomic_DNA"/>
</dbReference>
<dbReference type="PANTHER" id="PTHR42837">
    <property type="entry name" value="REGULATOR OF SIGMA-E PROTEASE RSEP"/>
    <property type="match status" value="1"/>
</dbReference>
<evidence type="ECO:0000256" key="7">
    <source>
        <dbReference type="ARBA" id="ARBA00022833"/>
    </source>
</evidence>
<proteinExistence type="inferred from homology"/>
<dbReference type="GO" id="GO:0004222">
    <property type="term" value="F:metalloendopeptidase activity"/>
    <property type="evidence" value="ECO:0007669"/>
    <property type="project" value="InterPro"/>
</dbReference>
<evidence type="ECO:0000256" key="2">
    <source>
        <dbReference type="ARBA" id="ARBA00004141"/>
    </source>
</evidence>
<dbReference type="GO" id="GO:0016020">
    <property type="term" value="C:membrane"/>
    <property type="evidence" value="ECO:0007669"/>
    <property type="project" value="UniProtKB-SubCell"/>
</dbReference>
<dbReference type="GO" id="GO:0006508">
    <property type="term" value="P:proteolysis"/>
    <property type="evidence" value="ECO:0007669"/>
    <property type="project" value="UniProtKB-KW"/>
</dbReference>
<comment type="cofactor">
    <cofactor evidence="1">
        <name>Zn(2+)</name>
        <dbReference type="ChEBI" id="CHEBI:29105"/>
    </cofactor>
</comment>
<keyword evidence="10 11" id="KW-0472">Membrane</keyword>
<evidence type="ECO:0000256" key="1">
    <source>
        <dbReference type="ARBA" id="ARBA00001947"/>
    </source>
</evidence>
<keyword evidence="5 11" id="KW-0812">Transmembrane</keyword>
<dbReference type="Gene3D" id="2.30.42.10">
    <property type="match status" value="1"/>
</dbReference>
<dbReference type="InterPro" id="IPR001478">
    <property type="entry name" value="PDZ"/>
</dbReference>
<dbReference type="InterPro" id="IPR036034">
    <property type="entry name" value="PDZ_sf"/>
</dbReference>
<comment type="subcellular location">
    <subcellularLocation>
        <location evidence="2">Membrane</location>
        <topology evidence="2">Multi-pass membrane protein</topology>
    </subcellularLocation>
</comment>
<dbReference type="InterPro" id="IPR008915">
    <property type="entry name" value="Peptidase_M50"/>
</dbReference>
<dbReference type="SUPFAM" id="SSF50156">
    <property type="entry name" value="PDZ domain-like"/>
    <property type="match status" value="1"/>
</dbReference>
<evidence type="ECO:0000256" key="8">
    <source>
        <dbReference type="ARBA" id="ARBA00022989"/>
    </source>
</evidence>
<evidence type="ECO:0000313" key="14">
    <source>
        <dbReference type="Proteomes" id="UP000177130"/>
    </source>
</evidence>
<evidence type="ECO:0000256" key="9">
    <source>
        <dbReference type="ARBA" id="ARBA00023049"/>
    </source>
</evidence>
<comment type="similarity">
    <text evidence="3">Belongs to the peptidase M50B family.</text>
</comment>
<sequence length="365" mass="38798">MYIVTFIIVLGILVFVHELGHFLAAKAFGVRVDEFALGFPPRIFGKKIGETVYAINMIPIGGYVKILGEDGDESLKDDEVQRKGKRFSEVSRPKQAIILSAGILGNIIFAWLAISIGFMIGLPSGQSVPFAKEIGSPSLIISAVLPGSPAFDAGLIPGDRIVELKGDGNAILYPNGESAGEFISNVSSGTPIELSVLRKGATTTVSAVAEEGIVEGKRGIGIAMEYAGILKLAPHKAVIAGTYATWDMTKSVGIGIYDLIKDAVKGEAKWSSFSGPVGIALMVGDAEKAGFVNLLILVVLISINLAMINLLPFPALDGGRLVFVAIEAIIRKPVNQKFFHMANQIGFIALLILMAVITYKDITKL</sequence>
<keyword evidence="4" id="KW-0645">Protease</keyword>
<dbReference type="PROSITE" id="PS50106">
    <property type="entry name" value="PDZ"/>
    <property type="match status" value="1"/>
</dbReference>
<accession>A0A1G2MI35</accession>
<evidence type="ECO:0000313" key="13">
    <source>
        <dbReference type="EMBL" id="OHA23538.1"/>
    </source>
</evidence>
<comment type="caution">
    <text evidence="13">The sequence shown here is derived from an EMBL/GenBank/DDBJ whole genome shotgun (WGS) entry which is preliminary data.</text>
</comment>
<reference evidence="13 14" key="1">
    <citation type="journal article" date="2016" name="Nat. Commun.">
        <title>Thousands of microbial genomes shed light on interconnected biogeochemical processes in an aquifer system.</title>
        <authorList>
            <person name="Anantharaman K."/>
            <person name="Brown C.T."/>
            <person name="Hug L.A."/>
            <person name="Sharon I."/>
            <person name="Castelle C.J."/>
            <person name="Probst A.J."/>
            <person name="Thomas B.C."/>
            <person name="Singh A."/>
            <person name="Wilkins M.J."/>
            <person name="Karaoz U."/>
            <person name="Brodie E.L."/>
            <person name="Williams K.H."/>
            <person name="Hubbard S.S."/>
            <person name="Banfield J.F."/>
        </authorList>
    </citation>
    <scope>NUCLEOTIDE SEQUENCE [LARGE SCALE GENOMIC DNA]</scope>
</reference>
<keyword evidence="9" id="KW-0482">Metalloprotease</keyword>
<dbReference type="AlphaFoldDB" id="A0A1G2MI35"/>
<protein>
    <recommendedName>
        <fullName evidence="12">PDZ domain-containing protein</fullName>
    </recommendedName>
</protein>
<dbReference type="Pfam" id="PF02163">
    <property type="entry name" value="Peptidase_M50"/>
    <property type="match status" value="1"/>
</dbReference>